<feature type="transmembrane region" description="Helical" evidence="1">
    <location>
        <begin position="62"/>
        <end position="80"/>
    </location>
</feature>
<feature type="transmembrane region" description="Helical" evidence="1">
    <location>
        <begin position="31"/>
        <end position="50"/>
    </location>
</feature>
<name>A0A1F5PLP0_9BACT</name>
<dbReference type="Proteomes" id="UP000178377">
    <property type="component" value="Unassembled WGS sequence"/>
</dbReference>
<evidence type="ECO:0000313" key="3">
    <source>
        <dbReference type="Proteomes" id="UP000178377"/>
    </source>
</evidence>
<protein>
    <submittedName>
        <fullName evidence="2">Uncharacterized protein</fullName>
    </submittedName>
</protein>
<keyword evidence="1" id="KW-0812">Transmembrane</keyword>
<gene>
    <name evidence="2" type="ORF">A2722_02680</name>
</gene>
<feature type="transmembrane region" description="Helical" evidence="1">
    <location>
        <begin position="86"/>
        <end position="108"/>
    </location>
</feature>
<evidence type="ECO:0000313" key="2">
    <source>
        <dbReference type="EMBL" id="OGE90821.1"/>
    </source>
</evidence>
<comment type="caution">
    <text evidence="2">The sequence shown here is derived from an EMBL/GenBank/DDBJ whole genome shotgun (WGS) entry which is preliminary data.</text>
</comment>
<reference evidence="2 3" key="1">
    <citation type="journal article" date="2016" name="Nat. Commun.">
        <title>Thousands of microbial genomes shed light on interconnected biogeochemical processes in an aquifer system.</title>
        <authorList>
            <person name="Anantharaman K."/>
            <person name="Brown C.T."/>
            <person name="Hug L.A."/>
            <person name="Sharon I."/>
            <person name="Castelle C.J."/>
            <person name="Probst A.J."/>
            <person name="Thomas B.C."/>
            <person name="Singh A."/>
            <person name="Wilkins M.J."/>
            <person name="Karaoz U."/>
            <person name="Brodie E.L."/>
            <person name="Williams K.H."/>
            <person name="Hubbard S.S."/>
            <person name="Banfield J.F."/>
        </authorList>
    </citation>
    <scope>NUCLEOTIDE SEQUENCE [LARGE SCALE GENOMIC DNA]</scope>
</reference>
<keyword evidence="1" id="KW-0472">Membrane</keyword>
<dbReference type="EMBL" id="MFEO01000009">
    <property type="protein sequence ID" value="OGE90821.1"/>
    <property type="molecule type" value="Genomic_DNA"/>
</dbReference>
<evidence type="ECO:0000256" key="1">
    <source>
        <dbReference type="SAM" id="Phobius"/>
    </source>
</evidence>
<feature type="transmembrane region" description="Helical" evidence="1">
    <location>
        <begin position="147"/>
        <end position="169"/>
    </location>
</feature>
<sequence length="170" mass="19283">MPATQKAVFAITLFSIFAAWCAWSTVTDWSVSLPLVIFHFALLVNTFFSIRCFSRIIPRRDWTQKAIDVILGVLYLALPLQFGQPLWYAVVLAILFTLATTKYALLFHLKEHLSLLRRKIFFDSLGSIACVLLIAAVSAGYGFVAMWAWAILFILADMYLLVIKPLYVLD</sequence>
<organism evidence="2 3">
    <name type="scientific">Candidatus Doudnabacteria bacterium RIFCSPHIGHO2_01_FULL_50_11</name>
    <dbReference type="NCBI Taxonomy" id="1817828"/>
    <lineage>
        <taxon>Bacteria</taxon>
        <taxon>Candidatus Doudnaibacteriota</taxon>
    </lineage>
</organism>
<dbReference type="STRING" id="1817828.A2722_02680"/>
<keyword evidence="1" id="KW-1133">Transmembrane helix</keyword>
<feature type="transmembrane region" description="Helical" evidence="1">
    <location>
        <begin position="120"/>
        <end position="141"/>
    </location>
</feature>
<dbReference type="AlphaFoldDB" id="A0A1F5PLP0"/>
<proteinExistence type="predicted"/>
<accession>A0A1F5PLP0</accession>